<proteinExistence type="predicted"/>
<sequence length="115" mass="12968">MSSEEKELTLVGGSPWGFRFQGGADTPVPLRVTKLIFRDRAQCPNPIRLSSLEVLAAWLVQVSPSCDWSPVERRHRRDALSLVLVRWPHPLLARARAYVAVPCSLLIFRHRVGTV</sequence>
<organism evidence="1">
    <name type="scientific">Darwinula stevensoni</name>
    <dbReference type="NCBI Taxonomy" id="69355"/>
    <lineage>
        <taxon>Eukaryota</taxon>
        <taxon>Metazoa</taxon>
        <taxon>Ecdysozoa</taxon>
        <taxon>Arthropoda</taxon>
        <taxon>Crustacea</taxon>
        <taxon>Oligostraca</taxon>
        <taxon>Ostracoda</taxon>
        <taxon>Podocopa</taxon>
        <taxon>Podocopida</taxon>
        <taxon>Darwinulocopina</taxon>
        <taxon>Darwinuloidea</taxon>
        <taxon>Darwinulidae</taxon>
        <taxon>Darwinula</taxon>
    </lineage>
</organism>
<dbReference type="Proteomes" id="UP000677054">
    <property type="component" value="Unassembled WGS sequence"/>
</dbReference>
<dbReference type="EMBL" id="CAJPEV010001130">
    <property type="protein sequence ID" value="CAG0890899.1"/>
    <property type="molecule type" value="Genomic_DNA"/>
</dbReference>
<protein>
    <submittedName>
        <fullName evidence="1">Uncharacterized protein</fullName>
    </submittedName>
</protein>
<dbReference type="Gene3D" id="2.30.42.10">
    <property type="match status" value="1"/>
</dbReference>
<gene>
    <name evidence="1" type="ORF">DSTB1V02_LOCUS6274</name>
</gene>
<reference evidence="1" key="1">
    <citation type="submission" date="2020-11" db="EMBL/GenBank/DDBJ databases">
        <authorList>
            <person name="Tran Van P."/>
        </authorList>
    </citation>
    <scope>NUCLEOTIDE SEQUENCE</scope>
</reference>
<evidence type="ECO:0000313" key="2">
    <source>
        <dbReference type="Proteomes" id="UP000677054"/>
    </source>
</evidence>
<dbReference type="InterPro" id="IPR036034">
    <property type="entry name" value="PDZ_sf"/>
</dbReference>
<dbReference type="AlphaFoldDB" id="A0A7R9A3M4"/>
<evidence type="ECO:0000313" key="1">
    <source>
        <dbReference type="EMBL" id="CAD7246424.1"/>
    </source>
</evidence>
<name>A0A7R9A3M4_9CRUS</name>
<accession>A0A7R9A3M4</accession>
<dbReference type="OrthoDB" id="44841at2759"/>
<dbReference type="EMBL" id="LR900647">
    <property type="protein sequence ID" value="CAD7246424.1"/>
    <property type="molecule type" value="Genomic_DNA"/>
</dbReference>
<keyword evidence="2" id="KW-1185">Reference proteome</keyword>